<accession>I7LUL5</accession>
<reference evidence="3" key="1">
    <citation type="journal article" date="2006" name="PLoS Biol.">
        <title>Macronuclear genome sequence of the ciliate Tetrahymena thermophila, a model eukaryote.</title>
        <authorList>
            <person name="Eisen J.A."/>
            <person name="Coyne R.S."/>
            <person name="Wu M."/>
            <person name="Wu D."/>
            <person name="Thiagarajan M."/>
            <person name="Wortman J.R."/>
            <person name="Badger J.H."/>
            <person name="Ren Q."/>
            <person name="Amedeo P."/>
            <person name="Jones K.M."/>
            <person name="Tallon L.J."/>
            <person name="Delcher A.L."/>
            <person name="Salzberg S.L."/>
            <person name="Silva J.C."/>
            <person name="Haas B.J."/>
            <person name="Majoros W.H."/>
            <person name="Farzad M."/>
            <person name="Carlton J.M."/>
            <person name="Smith R.K. Jr."/>
            <person name="Garg J."/>
            <person name="Pearlman R.E."/>
            <person name="Karrer K.M."/>
            <person name="Sun L."/>
            <person name="Manning G."/>
            <person name="Elde N.C."/>
            <person name="Turkewitz A.P."/>
            <person name="Asai D.J."/>
            <person name="Wilkes D.E."/>
            <person name="Wang Y."/>
            <person name="Cai H."/>
            <person name="Collins K."/>
            <person name="Stewart B.A."/>
            <person name="Lee S.R."/>
            <person name="Wilamowska K."/>
            <person name="Weinberg Z."/>
            <person name="Ruzzo W.L."/>
            <person name="Wloga D."/>
            <person name="Gaertig J."/>
            <person name="Frankel J."/>
            <person name="Tsao C.-C."/>
            <person name="Gorovsky M.A."/>
            <person name="Keeling P.J."/>
            <person name="Waller R.F."/>
            <person name="Patron N.J."/>
            <person name="Cherry J.M."/>
            <person name="Stover N.A."/>
            <person name="Krieger C.J."/>
            <person name="del Toro C."/>
            <person name="Ryder H.F."/>
            <person name="Williamson S.C."/>
            <person name="Barbeau R.A."/>
            <person name="Hamilton E.P."/>
            <person name="Orias E."/>
        </authorList>
    </citation>
    <scope>NUCLEOTIDE SEQUENCE [LARGE SCALE GENOMIC DNA]</scope>
    <source>
        <strain evidence="3">SB210</strain>
    </source>
</reference>
<protein>
    <submittedName>
        <fullName evidence="2">Uncharacterized protein</fullName>
    </submittedName>
</protein>
<name>I7LUL5_TETTS</name>
<feature type="coiled-coil region" evidence="1">
    <location>
        <begin position="94"/>
        <end position="121"/>
    </location>
</feature>
<evidence type="ECO:0000313" key="3">
    <source>
        <dbReference type="Proteomes" id="UP000009168"/>
    </source>
</evidence>
<dbReference type="eggNOG" id="ENOG502QZQR">
    <property type="taxonomic scope" value="Eukaryota"/>
</dbReference>
<dbReference type="InParanoid" id="I7LUL5"/>
<sequence length="1706" mass="199216">MSNVPMLNECGACKMKFENAAQLANHVKKFCSNSDYNNLDKLNKKYNELRQGNGSLNQNLDQKDQQALNIGPLTISQAKGLMKTQDPQFKELERVAQKKREEELEEQLLKYKQDRQAFRAQQREDEEALSSLYNKYESKKDLELQQKVEKEYIQNSLNDPKLNILQRQNLEQLQKQRENLLMKQTQLVDNVSQMRGSTPNMMGQRNYQDLAIQEKSDKLKQLRQQQEDLERERLKIMSNVDKAKANDYNNLPKSQLSKAGASLVGFNNNPQQHQFQQEIYNRPLSKHNNYDNNQQQNFNQQQQYNPYQLRTQSRDQIIEQEKQKDWKTHSQKMLDDLAKARTDYLKAGGKDPKIIQNFDNLEKFYLNPRLKSANRINSSFDIQSVSPATNNIQNVNKANLPDMQMQNQMAQMVQQLQQQVLALQKESQFSRVLLQQEQEQMRLKQELEALQKGSQPIINQQIIPNEQAVHPFNNPVMFGKNGDPIVLNNQNNFTLSQINSKLHGFSEHGENPFSIFTPQQEFLLQNEVRTVDLDEEERILANLQKEEVDQLRILSRIPVGTELYRFKMEQYKELSTVKAEMEKIANEQKLQRLRMEFEYQRREEDRQFDNEKWNDDQRKWILAQRIRKDLGPIGGIKQYDQNDGLVVHWDYILGLPKRTNFSQVVFGIFNRSDTLYSPKIVDPKECEVESSETVRCIIGDSHQIFDIPPNPDALLIMEVQIPYSKKQGENVNKTESYGWTQLDLFDLKRELKRGKFKCPLYYPPTDQAITVQEIKQLEPIPGAWIYLRIAYPNDDDFSKQRSRYPDHTMHEYIIPQIHLRNELGARTAVQRAPVMPKNPNQSYLPNMSYNQQDNSQQMQDITMQSQPVYEQPPDDGLRRGLSVSVLNVANYQATSNIKVNAALLQYNKPVYDDQNNICSFTTSVHNPYSEERMDDLPLNTVIPLQKQIQKGDFMNNKQFGEIIKWHEQYEFLKNIPQLFWSNDRKDLYVGIQVLEKEKPKNIQDQNDKNSHEGVYSTTGWNFIKVNRPDGSIKSGIYTVDLYKGTPQRTPINEENLQKTGKTATVVIQEIIYDDSRFRKTPTKAKDKPRPTAEQTSKVYDEIDNAAFIQNIKPQYKTKTFQKRMGIDFYIDALRYLPDKVTVSKIFMEVFNINYEVIFEAQTCLPDNNSFSYNPTYNFRRELRKDHIDPTSIALMTIVTHDKATNANRIVGFAAIPLFITTGKEPQFPKDQNLSDVFLFSGSYQLPLISQQVKRTVPFTIEKLYELEKLPCASILVRIYAAPMDDQGLRALSIADFTDQKVWLQKGLFHPRPIYGKKVYNTSLYKATDAEIDLFPFRAQRFEDSIRESAYLIAKGLNINKKFSDAELTNFLDEQIALTDDNYMMDMMYFAKYSQKAGVKFIIDGLHQVPNENQLYVAFFSINPPFGGFYPYLPSGNESDEDDPEDAENPEFRVYLQKKQDLKNQLEMQQQNVQNTERSNQGGYNFLQPDTSEVNLSSVYFWESAAGSPQFNNNWATFNKEFNRYQVVVVDVKSISFKSVDPKFEDVGWTIVPLFSYDGYVNSGIFQIPLIKGPVNPQFLYYLRKKNKRKYQNDNRRDRRQPWELLMDKMAEKRSGLRMLEFTSIICRVLDSQRQGHFNVKFDTDRMNYQYLPQDKKTKYSYNEAVALKLKEKKKLSANIPNKENPANFNKKITDACIQGFNLVKYL</sequence>
<dbReference type="KEGG" id="tet:TTHERM_00522860"/>
<feature type="coiled-coil region" evidence="1">
    <location>
        <begin position="406"/>
        <end position="453"/>
    </location>
</feature>
<dbReference type="InterPro" id="IPR038800">
    <property type="entry name" value="CCDC17"/>
</dbReference>
<dbReference type="OrthoDB" id="289416at2759"/>
<evidence type="ECO:0000256" key="1">
    <source>
        <dbReference type="SAM" id="Coils"/>
    </source>
</evidence>
<dbReference type="EMBL" id="GG662717">
    <property type="protein sequence ID" value="EAR94219.2"/>
    <property type="molecule type" value="Genomic_DNA"/>
</dbReference>
<gene>
    <name evidence="2" type="ORF">TTHERM_00522860</name>
</gene>
<feature type="coiled-coil region" evidence="1">
    <location>
        <begin position="1451"/>
        <end position="1478"/>
    </location>
</feature>
<organism evidence="2 3">
    <name type="scientific">Tetrahymena thermophila (strain SB210)</name>
    <dbReference type="NCBI Taxonomy" id="312017"/>
    <lineage>
        <taxon>Eukaryota</taxon>
        <taxon>Sar</taxon>
        <taxon>Alveolata</taxon>
        <taxon>Ciliophora</taxon>
        <taxon>Intramacronucleata</taxon>
        <taxon>Oligohymenophorea</taxon>
        <taxon>Hymenostomatida</taxon>
        <taxon>Tetrahymenina</taxon>
        <taxon>Tetrahymenidae</taxon>
        <taxon>Tetrahymena</taxon>
    </lineage>
</organism>
<dbReference type="PANTHER" id="PTHR33820">
    <property type="entry name" value="COILED-COIL DOMAIN-CONTAINING PROTEIN 17"/>
    <property type="match status" value="1"/>
</dbReference>
<dbReference type="Proteomes" id="UP000009168">
    <property type="component" value="Unassembled WGS sequence"/>
</dbReference>
<keyword evidence="1" id="KW-0175">Coiled coil</keyword>
<feature type="coiled-coil region" evidence="1">
    <location>
        <begin position="163"/>
        <end position="246"/>
    </location>
</feature>
<proteinExistence type="predicted"/>
<dbReference type="PANTHER" id="PTHR33820:SF2">
    <property type="entry name" value="COILED-COIL DOMAIN-CONTAINING PROTEIN 17"/>
    <property type="match status" value="1"/>
</dbReference>
<dbReference type="GeneID" id="7826910"/>
<keyword evidence="3" id="KW-1185">Reference proteome</keyword>
<dbReference type="RefSeq" id="XP_001014464.2">
    <property type="nucleotide sequence ID" value="XM_001014464.2"/>
</dbReference>
<evidence type="ECO:0000313" key="2">
    <source>
        <dbReference type="EMBL" id="EAR94219.2"/>
    </source>
</evidence>